<keyword evidence="3" id="KW-0862">Zinc</keyword>
<keyword evidence="2 9" id="KW-0863">Zinc-finger</keyword>
<dbReference type="InterPro" id="IPR013088">
    <property type="entry name" value="Znf_NHR/GATA"/>
</dbReference>
<dbReference type="PANTHER" id="PTHR47172:SF24">
    <property type="entry name" value="GATA ZINC FINGER DOMAIN-CONTAINING PROTEIN 14-RELATED"/>
    <property type="match status" value="1"/>
</dbReference>
<evidence type="ECO:0000313" key="11">
    <source>
        <dbReference type="EMBL" id="KAG8389075.1"/>
    </source>
</evidence>
<evidence type="ECO:0000256" key="4">
    <source>
        <dbReference type="ARBA" id="ARBA00023015"/>
    </source>
</evidence>
<evidence type="ECO:0000256" key="1">
    <source>
        <dbReference type="ARBA" id="ARBA00022723"/>
    </source>
</evidence>
<dbReference type="GO" id="GO:0006355">
    <property type="term" value="P:regulation of DNA-templated transcription"/>
    <property type="evidence" value="ECO:0007669"/>
    <property type="project" value="InterPro"/>
</dbReference>
<reference evidence="11" key="1">
    <citation type="submission" date="2019-10" db="EMBL/GenBank/DDBJ databases">
        <authorList>
            <person name="Zhang R."/>
            <person name="Pan Y."/>
            <person name="Wang J."/>
            <person name="Ma R."/>
            <person name="Yu S."/>
        </authorList>
    </citation>
    <scope>NUCLEOTIDE SEQUENCE</scope>
    <source>
        <strain evidence="11">LA-IB0</strain>
        <tissue evidence="11">Leaf</tissue>
    </source>
</reference>
<evidence type="ECO:0000313" key="12">
    <source>
        <dbReference type="Proteomes" id="UP000826271"/>
    </source>
</evidence>
<evidence type="ECO:0000259" key="10">
    <source>
        <dbReference type="PROSITE" id="PS50114"/>
    </source>
</evidence>
<keyword evidence="5" id="KW-0238">DNA-binding</keyword>
<evidence type="ECO:0000256" key="8">
    <source>
        <dbReference type="ARBA" id="ARBA00037539"/>
    </source>
</evidence>
<dbReference type="CDD" id="cd00202">
    <property type="entry name" value="ZnF_GATA"/>
    <property type="match status" value="1"/>
</dbReference>
<dbReference type="PANTHER" id="PTHR47172">
    <property type="entry name" value="OS01G0976800 PROTEIN"/>
    <property type="match status" value="1"/>
</dbReference>
<evidence type="ECO:0000256" key="5">
    <source>
        <dbReference type="ARBA" id="ARBA00023125"/>
    </source>
</evidence>
<keyword evidence="1" id="KW-0479">Metal-binding</keyword>
<sequence>MERKSQISPESKNDQVTNLDLTLRLGMPANDIEKFEENKNAGSSSLYGFPGVDGYALNNEIIIVDVVYLYYLNKGNFSMHGNVEFGGGSSTNMYYPADASNFMFYQGIMPPNPTTPTRKRQYKADDSKICKYCGVKSTPLWRKGPDGPQTLCNACGLRHSRTVKKDAE</sequence>
<dbReference type="SUPFAM" id="SSF57716">
    <property type="entry name" value="Glucocorticoid receptor-like (DNA-binding domain)"/>
    <property type="match status" value="1"/>
</dbReference>
<feature type="domain" description="GATA-type" evidence="10">
    <location>
        <begin position="124"/>
        <end position="159"/>
    </location>
</feature>
<proteinExistence type="inferred from homology"/>
<dbReference type="AlphaFoldDB" id="A0AAV6Y5P9"/>
<keyword evidence="12" id="KW-1185">Reference proteome</keyword>
<evidence type="ECO:0000256" key="9">
    <source>
        <dbReference type="PROSITE-ProRule" id="PRU00094"/>
    </source>
</evidence>
<comment type="similarity">
    <text evidence="7">Belongs to the type IV zinc-finger family. Class B subfamily.</text>
</comment>
<evidence type="ECO:0000256" key="2">
    <source>
        <dbReference type="ARBA" id="ARBA00022771"/>
    </source>
</evidence>
<evidence type="ECO:0000256" key="3">
    <source>
        <dbReference type="ARBA" id="ARBA00022833"/>
    </source>
</evidence>
<dbReference type="Pfam" id="PF00320">
    <property type="entry name" value="GATA"/>
    <property type="match status" value="1"/>
</dbReference>
<dbReference type="GO" id="GO:0008270">
    <property type="term" value="F:zinc ion binding"/>
    <property type="evidence" value="ECO:0007669"/>
    <property type="project" value="UniProtKB-KW"/>
</dbReference>
<dbReference type="EMBL" id="WHWC01000002">
    <property type="protein sequence ID" value="KAG8389075.1"/>
    <property type="molecule type" value="Genomic_DNA"/>
</dbReference>
<dbReference type="Gene3D" id="3.30.50.10">
    <property type="entry name" value="Erythroid Transcription Factor GATA-1, subunit A"/>
    <property type="match status" value="1"/>
</dbReference>
<comment type="function">
    <text evidence="8">Transcriptional regulator that specifically binds 5'-GATA-3' or 5'-GAT-3' motifs within gene promoters.</text>
</comment>
<name>A0AAV6Y5P9_9LAMI</name>
<organism evidence="11 12">
    <name type="scientific">Buddleja alternifolia</name>
    <dbReference type="NCBI Taxonomy" id="168488"/>
    <lineage>
        <taxon>Eukaryota</taxon>
        <taxon>Viridiplantae</taxon>
        <taxon>Streptophyta</taxon>
        <taxon>Embryophyta</taxon>
        <taxon>Tracheophyta</taxon>
        <taxon>Spermatophyta</taxon>
        <taxon>Magnoliopsida</taxon>
        <taxon>eudicotyledons</taxon>
        <taxon>Gunneridae</taxon>
        <taxon>Pentapetalae</taxon>
        <taxon>asterids</taxon>
        <taxon>lamiids</taxon>
        <taxon>Lamiales</taxon>
        <taxon>Scrophulariaceae</taxon>
        <taxon>Buddlejeae</taxon>
        <taxon>Buddleja</taxon>
    </lineage>
</organism>
<dbReference type="Proteomes" id="UP000826271">
    <property type="component" value="Unassembled WGS sequence"/>
</dbReference>
<keyword evidence="4" id="KW-0805">Transcription regulation</keyword>
<dbReference type="SMART" id="SM00401">
    <property type="entry name" value="ZnF_GATA"/>
    <property type="match status" value="1"/>
</dbReference>
<dbReference type="GO" id="GO:0043565">
    <property type="term" value="F:sequence-specific DNA binding"/>
    <property type="evidence" value="ECO:0007669"/>
    <property type="project" value="InterPro"/>
</dbReference>
<protein>
    <recommendedName>
        <fullName evidence="10">GATA-type domain-containing protein</fullName>
    </recommendedName>
</protein>
<accession>A0AAV6Y5P9</accession>
<comment type="caution">
    <text evidence="11">The sequence shown here is derived from an EMBL/GenBank/DDBJ whole genome shotgun (WGS) entry which is preliminary data.</text>
</comment>
<keyword evidence="6" id="KW-0804">Transcription</keyword>
<dbReference type="InterPro" id="IPR000679">
    <property type="entry name" value="Znf_GATA"/>
</dbReference>
<dbReference type="PROSITE" id="PS50114">
    <property type="entry name" value="GATA_ZN_FINGER_2"/>
    <property type="match status" value="1"/>
</dbReference>
<evidence type="ECO:0000256" key="7">
    <source>
        <dbReference type="ARBA" id="ARBA00024019"/>
    </source>
</evidence>
<gene>
    <name evidence="11" type="ORF">BUALT_Bualt02G0191500</name>
</gene>
<evidence type="ECO:0000256" key="6">
    <source>
        <dbReference type="ARBA" id="ARBA00023163"/>
    </source>
</evidence>